<proteinExistence type="predicted"/>
<keyword evidence="1" id="KW-1133">Transmembrane helix</keyword>
<comment type="caution">
    <text evidence="2">The sequence shown here is derived from an EMBL/GenBank/DDBJ whole genome shotgun (WGS) entry which is preliminary data.</text>
</comment>
<accession>A0A6N6MCY9</accession>
<name>A0A6N6MCY9_9HYPH</name>
<keyword evidence="3" id="KW-1185">Reference proteome</keyword>
<organism evidence="2 3">
    <name type="scientific">Methylobacterium planeticum</name>
    <dbReference type="NCBI Taxonomy" id="2615211"/>
    <lineage>
        <taxon>Bacteria</taxon>
        <taxon>Pseudomonadati</taxon>
        <taxon>Pseudomonadota</taxon>
        <taxon>Alphaproteobacteria</taxon>
        <taxon>Hyphomicrobiales</taxon>
        <taxon>Methylobacteriaceae</taxon>
        <taxon>Methylobacterium</taxon>
    </lineage>
</organism>
<dbReference type="EMBL" id="VZZJ01000053">
    <property type="protein sequence ID" value="KAB1068491.1"/>
    <property type="molecule type" value="Genomic_DNA"/>
</dbReference>
<reference evidence="2 3" key="1">
    <citation type="submission" date="2019-09" db="EMBL/GenBank/DDBJ databases">
        <title>YIM 132548 draft genome.</title>
        <authorList>
            <person name="Jiang L."/>
        </authorList>
    </citation>
    <scope>NUCLEOTIDE SEQUENCE [LARGE SCALE GENOMIC DNA]</scope>
    <source>
        <strain evidence="2 3">YIM 132548</strain>
    </source>
</reference>
<feature type="transmembrane region" description="Helical" evidence="1">
    <location>
        <begin position="21"/>
        <end position="38"/>
    </location>
</feature>
<keyword evidence="1" id="KW-0472">Membrane</keyword>
<dbReference type="RefSeq" id="WP_150967043.1">
    <property type="nucleotide sequence ID" value="NZ_VZZJ01000053.1"/>
</dbReference>
<gene>
    <name evidence="2" type="ORF">F6X51_26905</name>
</gene>
<dbReference type="Proteomes" id="UP000441523">
    <property type="component" value="Unassembled WGS sequence"/>
</dbReference>
<dbReference type="AlphaFoldDB" id="A0A6N6MCY9"/>
<sequence>MFPVYRVVTRKRGVVGNLCKWSFIALNGLNLWWLWAYLEAAFTSAGRGMSALAGTGVSLGSGSGAVVAAFFWLIGEAGLGVLTFLTRSRMVVLIDTRRTGQPVAALDQGGAA</sequence>
<evidence type="ECO:0000256" key="1">
    <source>
        <dbReference type="SAM" id="Phobius"/>
    </source>
</evidence>
<evidence type="ECO:0000313" key="2">
    <source>
        <dbReference type="EMBL" id="KAB1068491.1"/>
    </source>
</evidence>
<keyword evidence="1" id="KW-0812">Transmembrane</keyword>
<protein>
    <recommendedName>
        <fullName evidence="4">DUF4328 domain-containing protein</fullName>
    </recommendedName>
</protein>
<evidence type="ECO:0008006" key="4">
    <source>
        <dbReference type="Google" id="ProtNLM"/>
    </source>
</evidence>
<evidence type="ECO:0000313" key="3">
    <source>
        <dbReference type="Proteomes" id="UP000441523"/>
    </source>
</evidence>
<feature type="transmembrane region" description="Helical" evidence="1">
    <location>
        <begin position="58"/>
        <end position="85"/>
    </location>
</feature>